<evidence type="ECO:0000313" key="14">
    <source>
        <dbReference type="WBParaSite" id="jg9190"/>
    </source>
</evidence>
<dbReference type="PANTHER" id="PTHR24248">
    <property type="entry name" value="ADRENERGIC RECEPTOR-RELATED G-PROTEIN COUPLED RECEPTOR"/>
    <property type="match status" value="1"/>
</dbReference>
<dbReference type="GO" id="GO:0004993">
    <property type="term" value="F:G protein-coupled serotonin receptor activity"/>
    <property type="evidence" value="ECO:0007669"/>
    <property type="project" value="UniProtKB-ARBA"/>
</dbReference>
<keyword evidence="8 10" id="KW-0675">Receptor</keyword>
<dbReference type="GO" id="GO:0005886">
    <property type="term" value="C:plasma membrane"/>
    <property type="evidence" value="ECO:0007669"/>
    <property type="project" value="UniProtKB-SubCell"/>
</dbReference>
<proteinExistence type="inferred from homology"/>
<evidence type="ECO:0000313" key="13">
    <source>
        <dbReference type="Proteomes" id="UP000887574"/>
    </source>
</evidence>
<dbReference type="SUPFAM" id="SSF81321">
    <property type="entry name" value="Family A G protein-coupled receptor-like"/>
    <property type="match status" value="1"/>
</dbReference>
<feature type="transmembrane region" description="Helical" evidence="11">
    <location>
        <begin position="199"/>
        <end position="225"/>
    </location>
</feature>
<dbReference type="AlphaFoldDB" id="A0A915ETQ9"/>
<evidence type="ECO:0000256" key="3">
    <source>
        <dbReference type="ARBA" id="ARBA00022692"/>
    </source>
</evidence>
<dbReference type="InterPro" id="IPR017452">
    <property type="entry name" value="GPCR_Rhodpsn_7TM"/>
</dbReference>
<dbReference type="Gene3D" id="1.10.1220.70">
    <property type="match status" value="1"/>
</dbReference>
<evidence type="ECO:0000256" key="7">
    <source>
        <dbReference type="ARBA" id="ARBA00023157"/>
    </source>
</evidence>
<evidence type="ECO:0000256" key="6">
    <source>
        <dbReference type="ARBA" id="ARBA00023136"/>
    </source>
</evidence>
<comment type="subcellular location">
    <subcellularLocation>
        <location evidence="1">Cell membrane</location>
        <topology evidence="1">Multi-pass membrane protein</topology>
    </subcellularLocation>
</comment>
<dbReference type="PANTHER" id="PTHR24248:SF199">
    <property type="entry name" value="IP13425P-RELATED"/>
    <property type="match status" value="1"/>
</dbReference>
<dbReference type="Gene3D" id="1.20.1070.10">
    <property type="entry name" value="Rhodopsin 7-helix transmembrane proteins"/>
    <property type="match status" value="1"/>
</dbReference>
<evidence type="ECO:0000256" key="11">
    <source>
        <dbReference type="SAM" id="Phobius"/>
    </source>
</evidence>
<reference evidence="14" key="1">
    <citation type="submission" date="2022-11" db="UniProtKB">
        <authorList>
            <consortium name="WormBaseParasite"/>
        </authorList>
    </citation>
    <scope>IDENTIFICATION</scope>
</reference>
<keyword evidence="3 10" id="KW-0812">Transmembrane</keyword>
<dbReference type="InterPro" id="IPR000276">
    <property type="entry name" value="GPCR_Rhodpsn"/>
</dbReference>
<feature type="transmembrane region" description="Helical" evidence="11">
    <location>
        <begin position="135"/>
        <end position="157"/>
    </location>
</feature>
<dbReference type="PRINTS" id="PR00237">
    <property type="entry name" value="GPCRRHODOPSN"/>
</dbReference>
<evidence type="ECO:0000256" key="1">
    <source>
        <dbReference type="ARBA" id="ARBA00004651"/>
    </source>
</evidence>
<organism evidence="13 14">
    <name type="scientific">Ditylenchus dipsaci</name>
    <dbReference type="NCBI Taxonomy" id="166011"/>
    <lineage>
        <taxon>Eukaryota</taxon>
        <taxon>Metazoa</taxon>
        <taxon>Ecdysozoa</taxon>
        <taxon>Nematoda</taxon>
        <taxon>Chromadorea</taxon>
        <taxon>Rhabditida</taxon>
        <taxon>Tylenchina</taxon>
        <taxon>Tylenchomorpha</taxon>
        <taxon>Sphaerularioidea</taxon>
        <taxon>Anguinidae</taxon>
        <taxon>Anguininae</taxon>
        <taxon>Ditylenchus</taxon>
    </lineage>
</organism>
<dbReference type="GO" id="GO:0043410">
    <property type="term" value="P:positive regulation of MAPK cascade"/>
    <property type="evidence" value="ECO:0007669"/>
    <property type="project" value="TreeGrafter"/>
</dbReference>
<feature type="domain" description="G-protein coupled receptors family 1 profile" evidence="12">
    <location>
        <begin position="35"/>
        <end position="402"/>
    </location>
</feature>
<feature type="transmembrane region" description="Helical" evidence="11">
    <location>
        <begin position="20"/>
        <end position="44"/>
    </location>
</feature>
<evidence type="ECO:0000256" key="4">
    <source>
        <dbReference type="ARBA" id="ARBA00022989"/>
    </source>
</evidence>
<evidence type="ECO:0000259" key="12">
    <source>
        <dbReference type="PROSITE" id="PS50262"/>
    </source>
</evidence>
<feature type="transmembrane region" description="Helical" evidence="11">
    <location>
        <begin position="56"/>
        <end position="78"/>
    </location>
</feature>
<keyword evidence="2" id="KW-1003">Cell membrane</keyword>
<keyword evidence="6 11" id="KW-0472">Membrane</keyword>
<evidence type="ECO:0000256" key="9">
    <source>
        <dbReference type="ARBA" id="ARBA00023224"/>
    </source>
</evidence>
<keyword evidence="9 10" id="KW-0807">Transducer</keyword>
<dbReference type="Proteomes" id="UP000887574">
    <property type="component" value="Unplaced"/>
</dbReference>
<dbReference type="PRINTS" id="PR00242">
    <property type="entry name" value="DOPAMINER"/>
</dbReference>
<dbReference type="PROSITE" id="PS00237">
    <property type="entry name" value="G_PROTEIN_RECEP_F1_1"/>
    <property type="match status" value="1"/>
</dbReference>
<evidence type="ECO:0000256" key="5">
    <source>
        <dbReference type="ARBA" id="ARBA00023040"/>
    </source>
</evidence>
<dbReference type="GO" id="GO:0071880">
    <property type="term" value="P:adenylate cyclase-activating adrenergic receptor signaling pathway"/>
    <property type="evidence" value="ECO:0007669"/>
    <property type="project" value="TreeGrafter"/>
</dbReference>
<keyword evidence="5 10" id="KW-0297">G-protein coupled receptor</keyword>
<dbReference type="PROSITE" id="PS50262">
    <property type="entry name" value="G_PROTEIN_RECEP_F1_2"/>
    <property type="match status" value="1"/>
</dbReference>
<feature type="transmembrane region" description="Helical" evidence="11">
    <location>
        <begin position="93"/>
        <end position="115"/>
    </location>
</feature>
<keyword evidence="7" id="KW-1015">Disulfide bond</keyword>
<dbReference type="WBParaSite" id="jg9190">
    <property type="protein sequence ID" value="jg9190"/>
    <property type="gene ID" value="jg9190"/>
</dbReference>
<evidence type="ECO:0000256" key="10">
    <source>
        <dbReference type="RuleBase" id="RU000688"/>
    </source>
</evidence>
<keyword evidence="13" id="KW-1185">Reference proteome</keyword>
<dbReference type="Pfam" id="PF00001">
    <property type="entry name" value="7tm_1"/>
    <property type="match status" value="1"/>
</dbReference>
<keyword evidence="4 11" id="KW-1133">Transmembrane helix</keyword>
<protein>
    <submittedName>
        <fullName evidence="14">G-protein coupled receptors family 1 profile domain-containing protein</fullName>
    </submittedName>
</protein>
<evidence type="ECO:0000256" key="2">
    <source>
        <dbReference type="ARBA" id="ARBA00022475"/>
    </source>
</evidence>
<name>A0A915ETQ9_9BILA</name>
<sequence length="438" mass="49341">MNYNNVSNTNCYGPRFTRCLSLFLFTCLILLALGGNVLVCAAVFFDRKLRRQPENLFLVSLAVSDLFVSVLVMIFAAANDLLGYWPFGEAYCQFWICLDIACSTASILNLCSIAFDRYLHISRPMKYARYSNKVVICIAIAVIWLVSLFLGSAQIIFGVAGTELLETAATTTVRLVTEQYLEPSNLSSRPTCQLMLMPLYAIVSSILSFFLPATIMVALYTKLYLYARMHVRSIRAQLKQATSMLILQLASDHNRIRQVVVRPCFLASHTALHYGGDLIKCNSDSMQHTFTCSNNNNNICNTHQQTRSSNSSNSSAPPTCDNIAGSTLKQDTNCNVKFLPNSQETKKSTGRSVSDQKARLTLVAVFCDKYLEVTISDFFPPRVFQVVTWLGYANSTANPIIYGIFNRDFRRAFSRIVFKVFYCFKDNHKRAHFYANDI</sequence>
<accession>A0A915ETQ9</accession>
<evidence type="ECO:0000256" key="8">
    <source>
        <dbReference type="ARBA" id="ARBA00023170"/>
    </source>
</evidence>
<comment type="similarity">
    <text evidence="10">Belongs to the G-protein coupled receptor 1 family.</text>
</comment>
<dbReference type="InterPro" id="IPR000929">
    <property type="entry name" value="Dopamine_rcpt"/>
</dbReference>